<reference evidence="1 2" key="1">
    <citation type="submission" date="2019-03" db="EMBL/GenBank/DDBJ databases">
        <title>Above-ground endophytic microbial communities from plants in different locations in the United States.</title>
        <authorList>
            <person name="Frank C."/>
        </authorList>
    </citation>
    <scope>NUCLEOTIDE SEQUENCE [LARGE SCALE GENOMIC DNA]</scope>
    <source>
        <strain evidence="1 2">LP_13_YM</strain>
    </source>
</reference>
<dbReference type="InterPro" id="IPR042257">
    <property type="entry name" value="DGOK_C"/>
</dbReference>
<dbReference type="GO" id="GO:0034194">
    <property type="term" value="P:D-galactonate catabolic process"/>
    <property type="evidence" value="ECO:0007669"/>
    <property type="project" value="InterPro"/>
</dbReference>
<dbReference type="EMBL" id="SMCS01000002">
    <property type="protein sequence ID" value="TCV96150.1"/>
    <property type="molecule type" value="Genomic_DNA"/>
</dbReference>
<keyword evidence="1" id="KW-0808">Transferase</keyword>
<evidence type="ECO:0000313" key="2">
    <source>
        <dbReference type="Proteomes" id="UP000295645"/>
    </source>
</evidence>
<accession>A0A4R3YUE3</accession>
<dbReference type="Proteomes" id="UP000295645">
    <property type="component" value="Unassembled WGS sequence"/>
</dbReference>
<dbReference type="InterPro" id="IPR043129">
    <property type="entry name" value="ATPase_NBD"/>
</dbReference>
<keyword evidence="2" id="KW-1185">Reference proteome</keyword>
<evidence type="ECO:0000313" key="1">
    <source>
        <dbReference type="EMBL" id="TCV96150.1"/>
    </source>
</evidence>
<protein>
    <submittedName>
        <fullName evidence="1">2-keto-3-deoxygalactonate kinase</fullName>
    </submittedName>
</protein>
<name>A0A4R3YUE3_9GAMM</name>
<dbReference type="RefSeq" id="WP_132142357.1">
    <property type="nucleotide sequence ID" value="NZ_SMCS01000002.1"/>
</dbReference>
<dbReference type="GO" id="GO:0008671">
    <property type="term" value="F:2-dehydro-3-deoxygalactonokinase activity"/>
    <property type="evidence" value="ECO:0007669"/>
    <property type="project" value="InterPro"/>
</dbReference>
<dbReference type="AlphaFoldDB" id="A0A4R3YUE3"/>
<dbReference type="InterPro" id="IPR007729">
    <property type="entry name" value="DGOK"/>
</dbReference>
<proteinExistence type="predicted"/>
<dbReference type="Gene3D" id="3.30.420.300">
    <property type="entry name" value="2-keto-3-deoxy-galactonokinase, substrate binding domain"/>
    <property type="match status" value="1"/>
</dbReference>
<organism evidence="1 2">
    <name type="scientific">Luteibacter rhizovicinus</name>
    <dbReference type="NCBI Taxonomy" id="242606"/>
    <lineage>
        <taxon>Bacteria</taxon>
        <taxon>Pseudomonadati</taxon>
        <taxon>Pseudomonadota</taxon>
        <taxon>Gammaproteobacteria</taxon>
        <taxon>Lysobacterales</taxon>
        <taxon>Rhodanobacteraceae</taxon>
        <taxon>Luteibacter</taxon>
    </lineage>
</organism>
<dbReference type="SUPFAM" id="SSF53067">
    <property type="entry name" value="Actin-like ATPase domain"/>
    <property type="match status" value="1"/>
</dbReference>
<dbReference type="Pfam" id="PF05035">
    <property type="entry name" value="DGOK"/>
    <property type="match status" value="1"/>
</dbReference>
<dbReference type="Gene3D" id="3.30.420.310">
    <property type="entry name" value="2-keto-3-deoxy-galactonokinase, C-terminal domain"/>
    <property type="match status" value="1"/>
</dbReference>
<comment type="caution">
    <text evidence="1">The sequence shown here is derived from an EMBL/GenBank/DDBJ whole genome shotgun (WGS) entry which is preliminary data.</text>
</comment>
<sequence length="339" mass="36267">MNILTIDTGTTNTRVCLWRDGQVVAHAARQVGVRDTAISGSRDKLEAAVRETIEEALTQASLDEDAVELVLASGMITSNMGLCEIPHVVAPAGLDTLAAAMRESTVPTVWKRPIWFVPGVRNAVEHIGLHNCEAMDMMRGEEVESFALVERLGLKEPAVIVLPGSHSKFVSIDAKQRIAGCVTTLAGELLHVISHDTILASSLKEGFAKRIDKEMLLAGARSAKQIGLGRACFSVRILDQFAVYDANARANFLLGAVLGSDLLTLKNSSAIRMNPGTRFVVSGKPILREAIALLVEGDDFFSGAVTVLSDDEQRDLAGYGVIAVARVRGLVDTNEPALG</sequence>
<keyword evidence="1" id="KW-0418">Kinase</keyword>
<dbReference type="OrthoDB" id="256574at2"/>
<dbReference type="CDD" id="cd24012">
    <property type="entry name" value="ASKHA_NBD_KDGal-kinase"/>
    <property type="match status" value="1"/>
</dbReference>
<gene>
    <name evidence="1" type="ORF">EC912_102500</name>
</gene>
<dbReference type="InterPro" id="IPR042258">
    <property type="entry name" value="DGOK_N"/>
</dbReference>